<proteinExistence type="predicted"/>
<evidence type="ECO:0000256" key="1">
    <source>
        <dbReference type="SAM" id="Phobius"/>
    </source>
</evidence>
<feature type="transmembrane region" description="Helical" evidence="1">
    <location>
        <begin position="114"/>
        <end position="136"/>
    </location>
</feature>
<keyword evidence="4" id="KW-1185">Reference proteome</keyword>
<keyword evidence="3" id="KW-0808">Transferase</keyword>
<dbReference type="PANTHER" id="PTHR23028">
    <property type="entry name" value="ACETYLTRANSFERASE"/>
    <property type="match status" value="1"/>
</dbReference>
<feature type="domain" description="Acyltransferase 3" evidence="2">
    <location>
        <begin position="10"/>
        <end position="288"/>
    </location>
</feature>
<keyword evidence="1" id="KW-0812">Transmembrane</keyword>
<accession>A0ABS5FWB5</accession>
<gene>
    <name evidence="3" type="ORF">JQ615_37675</name>
</gene>
<dbReference type="Pfam" id="PF01757">
    <property type="entry name" value="Acyl_transf_3"/>
    <property type="match status" value="1"/>
</dbReference>
<protein>
    <submittedName>
        <fullName evidence="3">Acyltransferase</fullName>
    </submittedName>
</protein>
<keyword evidence="1" id="KW-1133">Transmembrane helix</keyword>
<organism evidence="3 4">
    <name type="scientific">Bradyrhizobium jicamae</name>
    <dbReference type="NCBI Taxonomy" id="280332"/>
    <lineage>
        <taxon>Bacteria</taxon>
        <taxon>Pseudomonadati</taxon>
        <taxon>Pseudomonadota</taxon>
        <taxon>Alphaproteobacteria</taxon>
        <taxon>Hyphomicrobiales</taxon>
        <taxon>Nitrobacteraceae</taxon>
        <taxon>Bradyrhizobium</taxon>
    </lineage>
</organism>
<feature type="transmembrane region" description="Helical" evidence="1">
    <location>
        <begin position="256"/>
        <end position="276"/>
    </location>
</feature>
<feature type="transmembrane region" description="Helical" evidence="1">
    <location>
        <begin position="74"/>
        <end position="94"/>
    </location>
</feature>
<evidence type="ECO:0000313" key="4">
    <source>
        <dbReference type="Proteomes" id="UP001315278"/>
    </source>
</evidence>
<feature type="transmembrane region" description="Helical" evidence="1">
    <location>
        <begin position="210"/>
        <end position="235"/>
    </location>
</feature>
<comment type="caution">
    <text evidence="3">The sequence shown here is derived from an EMBL/GenBank/DDBJ whole genome shotgun (WGS) entry which is preliminary data.</text>
</comment>
<dbReference type="EMBL" id="JAFCJH010000071">
    <property type="protein sequence ID" value="MBR0801104.1"/>
    <property type="molecule type" value="Genomic_DNA"/>
</dbReference>
<keyword evidence="3" id="KW-0012">Acyltransferase</keyword>
<feature type="transmembrane region" description="Helical" evidence="1">
    <location>
        <begin position="143"/>
        <end position="162"/>
    </location>
</feature>
<dbReference type="Proteomes" id="UP001315278">
    <property type="component" value="Unassembled WGS sequence"/>
</dbReference>
<name>A0ABS5FWB5_9BRAD</name>
<sequence length="322" mass="36849">MIPDPDRSESLDALRGLAVAVVIARHYFGFKFGMLGVDLFFVLSGFLIGGILLDSREQPGYFSSFYGRRAFRILPLYWLLLVIAPPDHWGYYLFFIQQVPWLQFGYPQSEPTFVTWTLAIEEQFYLVLPILIYWLPRPWLIRVLWGSVLLSPVWRWLFYAYLPDHSWEFLLPGRLDELFGGVLLACFMRGYCRSGIAWAMLACVPPLCDLIYAATVGPFGFLSVAAFACCVIVWAGANMERPVMLRPLIWPGRRCYALYLFHVLIFDIFFGFGYPFSAFVSLPIVCIVAEISWRAIEAPLIGYAKRRFARARSGTIPIADAV</sequence>
<evidence type="ECO:0000259" key="2">
    <source>
        <dbReference type="Pfam" id="PF01757"/>
    </source>
</evidence>
<dbReference type="GO" id="GO:0016746">
    <property type="term" value="F:acyltransferase activity"/>
    <property type="evidence" value="ECO:0007669"/>
    <property type="project" value="UniProtKB-KW"/>
</dbReference>
<dbReference type="InterPro" id="IPR002656">
    <property type="entry name" value="Acyl_transf_3_dom"/>
</dbReference>
<keyword evidence="1" id="KW-0472">Membrane</keyword>
<dbReference type="PANTHER" id="PTHR23028:SF53">
    <property type="entry name" value="ACYL_TRANSF_3 DOMAIN-CONTAINING PROTEIN"/>
    <property type="match status" value="1"/>
</dbReference>
<feature type="transmembrane region" description="Helical" evidence="1">
    <location>
        <begin position="34"/>
        <end position="53"/>
    </location>
</feature>
<dbReference type="InterPro" id="IPR050879">
    <property type="entry name" value="Acyltransferase_3"/>
</dbReference>
<dbReference type="RefSeq" id="WP_212495247.1">
    <property type="nucleotide sequence ID" value="NZ_JAFCJH010000071.1"/>
</dbReference>
<evidence type="ECO:0000313" key="3">
    <source>
        <dbReference type="EMBL" id="MBR0801104.1"/>
    </source>
</evidence>
<reference evidence="4" key="1">
    <citation type="journal article" date="2021" name="ISME J.">
        <title>Evolutionary origin and ecological implication of a unique nif island in free-living Bradyrhizobium lineages.</title>
        <authorList>
            <person name="Tao J."/>
        </authorList>
    </citation>
    <scope>NUCLEOTIDE SEQUENCE [LARGE SCALE GENOMIC DNA]</scope>
    <source>
        <strain evidence="4">SZCCT0434</strain>
    </source>
</reference>